<proteinExistence type="predicted"/>
<feature type="region of interest" description="Disordered" evidence="1">
    <location>
        <begin position="529"/>
        <end position="571"/>
    </location>
</feature>
<accession>A0A1C7LNP0</accession>
<dbReference type="EMBL" id="LUGG01000031">
    <property type="protein sequence ID" value="OBZ66381.1"/>
    <property type="molecule type" value="Genomic_DNA"/>
</dbReference>
<comment type="caution">
    <text evidence="2">The sequence shown here is derived from an EMBL/GenBank/DDBJ whole genome shotgun (WGS) entry which is preliminary data.</text>
</comment>
<evidence type="ECO:0000256" key="1">
    <source>
        <dbReference type="SAM" id="MobiDB-lite"/>
    </source>
</evidence>
<gene>
    <name evidence="2" type="ORF">A0H81_13614</name>
</gene>
<evidence type="ECO:0000313" key="3">
    <source>
        <dbReference type="Proteomes" id="UP000092993"/>
    </source>
</evidence>
<keyword evidence="3" id="KW-1185">Reference proteome</keyword>
<dbReference type="STRING" id="5627.A0A1C7LNP0"/>
<name>A0A1C7LNP0_GRIFR</name>
<feature type="region of interest" description="Disordered" evidence="1">
    <location>
        <begin position="423"/>
        <end position="468"/>
    </location>
</feature>
<dbReference type="AlphaFoldDB" id="A0A1C7LNP0"/>
<feature type="compositionally biased region" description="Low complexity" evidence="1">
    <location>
        <begin position="531"/>
        <end position="562"/>
    </location>
</feature>
<evidence type="ECO:0000313" key="2">
    <source>
        <dbReference type="EMBL" id="OBZ66381.1"/>
    </source>
</evidence>
<sequence>MLVKSANLSDVSRMNDCFQDQRKVNPSSFLYAALLNMRFPRLSHLFHRRTKSDSDLAPVSITVPVTAYATTHASTVPTGDSSYPLTQRIRYLESALQGQYEANRCIPVLEAALQTERAALHTAREANSILMEDITALQADILEVRKELFSALDNRLSTNDDRLMALSAENACLIVERLRNRRFIELMISAGGRTLPVLDHTWQLVSNGAEPEEALVIAIKEAVSRPGSSWRVLLEPVTGQRSPEEYIAQVNSTLQARRETHDWRKRAKFWKGAALESGRHSMTVTPSPSNISSIIEELSSERQQAVDDLLERLRSGTHPLKVKRKNTRAHEIENGAMVEAPPAALSIQITPSMATISEVEEEAEHHLNIITLSSTPVAPLAATSSSMILPISFSHSHTCVNSSYANLPPLASETFRASQSIKSIASRRSSKQPREVGEGDAKLRRQSIPRSQSASTHDSRASVKSKHRRTQIVAVPLVQVHAQSTTSIVGPSKSNSAQSLFGASVSAATNISAAFAFGSTGRLCTSATLVPSSGSESTSISASGTASGLSSSSSGEPTPRSSVVPGLPPMRSYLGQTLREPYLSPAPLSASSSITAHSLLATTRPKTKNESDANEKVLILHSDFIGSSSSRATPEPVISNDNGARVPVRKRRSPVSQSACRC</sequence>
<organism evidence="2 3">
    <name type="scientific">Grifola frondosa</name>
    <name type="common">Maitake</name>
    <name type="synonym">Polyporus frondosus</name>
    <dbReference type="NCBI Taxonomy" id="5627"/>
    <lineage>
        <taxon>Eukaryota</taxon>
        <taxon>Fungi</taxon>
        <taxon>Dikarya</taxon>
        <taxon>Basidiomycota</taxon>
        <taxon>Agaricomycotina</taxon>
        <taxon>Agaricomycetes</taxon>
        <taxon>Polyporales</taxon>
        <taxon>Grifolaceae</taxon>
        <taxon>Grifola</taxon>
    </lineage>
</organism>
<feature type="compositionally biased region" description="Basic and acidic residues" evidence="1">
    <location>
        <begin position="432"/>
        <end position="443"/>
    </location>
</feature>
<reference evidence="2 3" key="1">
    <citation type="submission" date="2016-03" db="EMBL/GenBank/DDBJ databases">
        <title>Whole genome sequencing of Grifola frondosa 9006-11.</title>
        <authorList>
            <person name="Min B."/>
            <person name="Park H."/>
            <person name="Kim J.-G."/>
            <person name="Cho H."/>
            <person name="Oh Y.-L."/>
            <person name="Kong W.-S."/>
            <person name="Choi I.-G."/>
        </authorList>
    </citation>
    <scope>NUCLEOTIDE SEQUENCE [LARGE SCALE GENOMIC DNA]</scope>
    <source>
        <strain evidence="2 3">9006-11</strain>
    </source>
</reference>
<dbReference type="OrthoDB" id="2798624at2759"/>
<feature type="region of interest" description="Disordered" evidence="1">
    <location>
        <begin position="629"/>
        <end position="662"/>
    </location>
</feature>
<dbReference type="Proteomes" id="UP000092993">
    <property type="component" value="Unassembled WGS sequence"/>
</dbReference>
<protein>
    <submittedName>
        <fullName evidence="2">Uncharacterized protein</fullName>
    </submittedName>
</protein>